<dbReference type="EMBL" id="CABPRJ010000095">
    <property type="protein sequence ID" value="VVC27355.1"/>
    <property type="molecule type" value="Genomic_DNA"/>
</dbReference>
<keyword evidence="1" id="KW-1133">Transmembrane helix</keyword>
<evidence type="ECO:0000313" key="3">
    <source>
        <dbReference type="Proteomes" id="UP000325440"/>
    </source>
</evidence>
<keyword evidence="1" id="KW-0472">Membrane</keyword>
<dbReference type="Proteomes" id="UP000325440">
    <property type="component" value="Unassembled WGS sequence"/>
</dbReference>
<feature type="transmembrane region" description="Helical" evidence="1">
    <location>
        <begin position="46"/>
        <end position="63"/>
    </location>
</feature>
<reference evidence="2 3" key="1">
    <citation type="submission" date="2019-08" db="EMBL/GenBank/DDBJ databases">
        <authorList>
            <person name="Alioto T."/>
            <person name="Alioto T."/>
            <person name="Gomez Garrido J."/>
        </authorList>
    </citation>
    <scope>NUCLEOTIDE SEQUENCE [LARGE SCALE GENOMIC DNA]</scope>
</reference>
<keyword evidence="3" id="KW-1185">Reference proteome</keyword>
<feature type="transmembrane region" description="Helical" evidence="1">
    <location>
        <begin position="69"/>
        <end position="93"/>
    </location>
</feature>
<feature type="transmembrane region" description="Helical" evidence="1">
    <location>
        <begin position="14"/>
        <end position="34"/>
    </location>
</feature>
<accession>A0A5E4M5C0</accession>
<gene>
    <name evidence="2" type="ORF">CINCED_3A016905</name>
</gene>
<keyword evidence="1" id="KW-0812">Transmembrane</keyword>
<sequence length="838" mass="97429">MACLKFWFTEPTTLILAVPFYTILLPSYCCGFLIERIEKAKISQPLKFIILAPLAILSLLITIPSIALAFLISSTLTVISIALFPEFFFSLWIKERVGLSRALSTHFISQCLILNFENFFEVKNNNRELLVELLKSNNLNALEIIFFHKEHPELIKSINTEIHDEEKSKIILDYLELSNFKSLFAQRDLHEVYKACKDGIKCFILNFESFLEVKNNNRKLLVELLKSNNLNALKVIFCHKEHPELIKNVNTEIHDEEKSKIILDYLELSNFKSLFAQRDLHEVYKACKDGIKVINDIDIGLLKTFFKLDGYSPLNSPRDSIRLFNVILLLNKYGLASNISETLSSSNQSSVIKVMKYFLSQNMDDRDFNLFTAMLKKKNVFENLKRIDNINNTLPGILEFEDSSSFFNLMKISYDHITYFFINNLYSLLSNNELFDKLDSIPTKVLKDICSTELYKTCKSIDEFLAFFDCLDDNERNKNIIDNLKIAFETDSEATHALLNNELFNSQDEVLEVIRHKNFDGSKVRKILNRANLVQKLIKNELINIDAMKWGKVPCVLNLWYIVYLFCEQAKTYLSLNEIHNDQQARETFFNSVDLFRFFLRETEGCRYEKVLSIIKDIKFEHFKDGRFISQVGHDLKDYLSHLLIFQGVLFSDISNEFRSHVMNTLFPLFRPEGSPQSTMETLCEEIFKMKFIELFIKQRYEKITQESLEKIQNLTIEDLLKIPGIEEFIKMEEIEKFLNTKGITNSSDLSLLAELIENGIYIADEINNKLHSEKSTIQTICDVFQADPYLRPVYLIDLYAINIIKSSLERKPPSLLDLCKTSIIRSSLDQQSISQLL</sequence>
<organism evidence="2 3">
    <name type="scientific">Cinara cedri</name>
    <dbReference type="NCBI Taxonomy" id="506608"/>
    <lineage>
        <taxon>Eukaryota</taxon>
        <taxon>Metazoa</taxon>
        <taxon>Ecdysozoa</taxon>
        <taxon>Arthropoda</taxon>
        <taxon>Hexapoda</taxon>
        <taxon>Insecta</taxon>
        <taxon>Pterygota</taxon>
        <taxon>Neoptera</taxon>
        <taxon>Paraneoptera</taxon>
        <taxon>Hemiptera</taxon>
        <taxon>Sternorrhyncha</taxon>
        <taxon>Aphidomorpha</taxon>
        <taxon>Aphidoidea</taxon>
        <taxon>Aphididae</taxon>
        <taxon>Lachninae</taxon>
        <taxon>Cinara</taxon>
    </lineage>
</organism>
<proteinExistence type="predicted"/>
<evidence type="ECO:0000256" key="1">
    <source>
        <dbReference type="SAM" id="Phobius"/>
    </source>
</evidence>
<dbReference type="AlphaFoldDB" id="A0A5E4M5C0"/>
<evidence type="ECO:0000313" key="2">
    <source>
        <dbReference type="EMBL" id="VVC27355.1"/>
    </source>
</evidence>
<dbReference type="OrthoDB" id="8363150at2759"/>
<name>A0A5E4M5C0_9HEMI</name>
<protein>
    <submittedName>
        <fullName evidence="2">Uncharacterized protein</fullName>
    </submittedName>
</protein>